<dbReference type="Gene3D" id="3.10.20.520">
    <property type="entry name" value="Phenylacetic acid degradation B"/>
    <property type="match status" value="1"/>
</dbReference>
<dbReference type="RefSeq" id="WP_015762938.1">
    <property type="nucleotide sequence ID" value="NZ_CP039375.1"/>
</dbReference>
<dbReference type="NCBIfam" id="TIGR04031">
    <property type="entry name" value="Htur_1727_fam"/>
    <property type="match status" value="1"/>
</dbReference>
<accession>A0A4D6KNM5</accession>
<protein>
    <submittedName>
        <fullName evidence="1">RSAM-partnered protein</fullName>
    </submittedName>
</protein>
<reference evidence="1 2" key="2">
    <citation type="submission" date="2019-04" db="EMBL/GenBank/DDBJ databases">
        <authorList>
            <person name="Yang S."/>
            <person name="Wei W."/>
        </authorList>
    </citation>
    <scope>NUCLEOTIDE SEQUENCE [LARGE SCALE GENOMIC DNA]</scope>
    <source>
        <strain evidence="2">ZP60</strain>
    </source>
</reference>
<dbReference type="OMA" id="VSREWEL"/>
<dbReference type="AlphaFoldDB" id="A0A4D6KNM5"/>
<dbReference type="InterPro" id="IPR023976">
    <property type="entry name" value="CHP04031_Htur1727"/>
</dbReference>
<proteinExistence type="predicted"/>
<dbReference type="GeneID" id="42179880"/>
<evidence type="ECO:0000313" key="2">
    <source>
        <dbReference type="Proteomes" id="UP000297053"/>
    </source>
</evidence>
<sequence length="89" mass="9823">MPDDPLSVTVDEPRDAVSREWELFVREHESDPLTHAGSVSAPSADIAREQARQLFDWSAEALWLCPAEAVERCQTERASAVAATEVDEA</sequence>
<dbReference type="InterPro" id="IPR009359">
    <property type="entry name" value="PaaB"/>
</dbReference>
<reference evidence="1 2" key="1">
    <citation type="submission" date="2019-04" db="EMBL/GenBank/DDBJ databases">
        <title>Complete genome sequence of Arthrobacter sp. ZXY-2 associated with effective atrazine degradation and salt adaptation.</title>
        <authorList>
            <person name="Zhao X."/>
        </authorList>
    </citation>
    <scope>NUCLEOTIDE SEQUENCE [LARGE SCALE GENOMIC DNA]</scope>
    <source>
        <strain evidence="2">ZP60</strain>
    </source>
</reference>
<dbReference type="KEGG" id="halz:E5139_13030"/>
<dbReference type="EMBL" id="CP039375">
    <property type="protein sequence ID" value="QCD66526.1"/>
    <property type="molecule type" value="Genomic_DNA"/>
</dbReference>
<name>A0A4D6KNM5_9EURY</name>
<dbReference type="Proteomes" id="UP000297053">
    <property type="component" value="Chromosome"/>
</dbReference>
<organism evidence="1 2">
    <name type="scientific">Halomicrobium mukohataei</name>
    <dbReference type="NCBI Taxonomy" id="57705"/>
    <lineage>
        <taxon>Archaea</taxon>
        <taxon>Methanobacteriati</taxon>
        <taxon>Methanobacteriota</taxon>
        <taxon>Stenosarchaea group</taxon>
        <taxon>Halobacteria</taxon>
        <taxon>Halobacteriales</taxon>
        <taxon>Haloarculaceae</taxon>
        <taxon>Halomicrobium</taxon>
    </lineage>
</organism>
<gene>
    <name evidence="1" type="ORF">E5139_13030</name>
</gene>
<dbReference type="Pfam" id="PF06243">
    <property type="entry name" value="PaaB"/>
    <property type="match status" value="1"/>
</dbReference>
<evidence type="ECO:0000313" key="1">
    <source>
        <dbReference type="EMBL" id="QCD66526.1"/>
    </source>
</evidence>
<dbReference type="InterPro" id="IPR038693">
    <property type="entry name" value="PaaB_sf"/>
</dbReference>